<dbReference type="InterPro" id="IPR049458">
    <property type="entry name" value="EpsG-like"/>
</dbReference>
<organism evidence="2 3">
    <name type="scientific">Maribacter chungangensis</name>
    <dbReference type="NCBI Taxonomy" id="1069117"/>
    <lineage>
        <taxon>Bacteria</taxon>
        <taxon>Pseudomonadati</taxon>
        <taxon>Bacteroidota</taxon>
        <taxon>Flavobacteriia</taxon>
        <taxon>Flavobacteriales</taxon>
        <taxon>Flavobacteriaceae</taxon>
        <taxon>Maribacter</taxon>
    </lineage>
</organism>
<sequence>MEIYKPILLQGISICALLVFFIFSVLKRSFVLKIAALGVLLVLILGVFINRDYGANIDLPLYMDFYKYNVVFADIFISKTAWKGDFLFFGLMPISHILGLGKEDYITFQLTLSITLTFLAYFLFFKDSRALVFLALFFMLNSSSFYLIQGNVIRQGLSSSLLLLGICANTGFQTNLFKTMAFFSHKGSLFSFLSGFLDYKNKTRILILSLALFIGYFSVFVHIINLFPLPEFIVTKLEFYSSFERASSNSLIKLALLICFNILFLFFRNTNVGYEKAYSFFFVFSVAALLLFRFDGMFSRLVLYTDIFIPILSVGCIQQFTEKRNKVIAALVMIVLSLTYSVYVFNHESIVFNMGAYFSI</sequence>
<gene>
    <name evidence="2" type="ORF">ACFQZJ_00165</name>
</gene>
<dbReference type="Proteomes" id="UP001597012">
    <property type="component" value="Unassembled WGS sequence"/>
</dbReference>
<feature type="transmembrane region" description="Helical" evidence="1">
    <location>
        <begin position="130"/>
        <end position="148"/>
    </location>
</feature>
<keyword evidence="1" id="KW-0472">Membrane</keyword>
<evidence type="ECO:0000256" key="1">
    <source>
        <dbReference type="SAM" id="Phobius"/>
    </source>
</evidence>
<name>A0ABW3AZF2_9FLAO</name>
<feature type="transmembrane region" description="Helical" evidence="1">
    <location>
        <begin position="327"/>
        <end position="345"/>
    </location>
</feature>
<reference evidence="3" key="1">
    <citation type="journal article" date="2019" name="Int. J. Syst. Evol. Microbiol.">
        <title>The Global Catalogue of Microorganisms (GCM) 10K type strain sequencing project: providing services to taxonomists for standard genome sequencing and annotation.</title>
        <authorList>
            <consortium name="The Broad Institute Genomics Platform"/>
            <consortium name="The Broad Institute Genome Sequencing Center for Infectious Disease"/>
            <person name="Wu L."/>
            <person name="Ma J."/>
        </authorList>
    </citation>
    <scope>NUCLEOTIDE SEQUENCE [LARGE SCALE GENOMIC DNA]</scope>
    <source>
        <strain evidence="3">CCUG 61948</strain>
    </source>
</reference>
<feature type="transmembrane region" description="Helical" evidence="1">
    <location>
        <begin position="205"/>
        <end position="229"/>
    </location>
</feature>
<dbReference type="EMBL" id="JBHTHY010000003">
    <property type="protein sequence ID" value="MFD0795856.1"/>
    <property type="molecule type" value="Genomic_DNA"/>
</dbReference>
<keyword evidence="3" id="KW-1185">Reference proteome</keyword>
<keyword evidence="1" id="KW-0812">Transmembrane</keyword>
<keyword evidence="1" id="KW-1133">Transmembrane helix</keyword>
<dbReference type="Pfam" id="PF14897">
    <property type="entry name" value="EpsG"/>
    <property type="match status" value="1"/>
</dbReference>
<protein>
    <submittedName>
        <fullName evidence="2">EpsG family protein</fullName>
    </submittedName>
</protein>
<proteinExistence type="predicted"/>
<accession>A0ABW3AZF2</accession>
<feature type="transmembrane region" description="Helical" evidence="1">
    <location>
        <begin position="106"/>
        <end position="124"/>
    </location>
</feature>
<evidence type="ECO:0000313" key="3">
    <source>
        <dbReference type="Proteomes" id="UP001597012"/>
    </source>
</evidence>
<feature type="transmembrane region" description="Helical" evidence="1">
    <location>
        <begin position="30"/>
        <end position="50"/>
    </location>
</feature>
<comment type="caution">
    <text evidence="2">The sequence shown here is derived from an EMBL/GenBank/DDBJ whole genome shotgun (WGS) entry which is preliminary data.</text>
</comment>
<feature type="transmembrane region" description="Helical" evidence="1">
    <location>
        <begin position="277"/>
        <end position="294"/>
    </location>
</feature>
<evidence type="ECO:0000313" key="2">
    <source>
        <dbReference type="EMBL" id="MFD0795856.1"/>
    </source>
</evidence>
<feature type="transmembrane region" description="Helical" evidence="1">
    <location>
        <begin position="6"/>
        <end position="23"/>
    </location>
</feature>
<feature type="transmembrane region" description="Helical" evidence="1">
    <location>
        <begin position="250"/>
        <end position="271"/>
    </location>
</feature>
<dbReference type="RefSeq" id="WP_379931520.1">
    <property type="nucleotide sequence ID" value="NZ_JBHTHY010000003.1"/>
</dbReference>
<feature type="transmembrane region" description="Helical" evidence="1">
    <location>
        <begin position="70"/>
        <end position="94"/>
    </location>
</feature>